<dbReference type="InterPro" id="IPR000515">
    <property type="entry name" value="MetI-like"/>
</dbReference>
<comment type="subcellular location">
    <subcellularLocation>
        <location evidence="5">Cell membrane</location>
        <topology evidence="5">Multi-pass membrane protein</topology>
    </subcellularLocation>
    <subcellularLocation>
        <location evidence="1">Membrane</location>
        <topology evidence="1">Multi-pass membrane protein</topology>
    </subcellularLocation>
</comment>
<dbReference type="InterPro" id="IPR052730">
    <property type="entry name" value="Sugar_ABC_transporter"/>
</dbReference>
<proteinExistence type="inferred from homology"/>
<dbReference type="PANTHER" id="PTHR43759:SF1">
    <property type="entry name" value="GLUCOSE IMPORT SYSTEM PERMEASE PROTEIN GLCT"/>
    <property type="match status" value="1"/>
</dbReference>
<dbReference type="PANTHER" id="PTHR43759">
    <property type="entry name" value="TREHALOSE TRANSPORT SYSTEM PERMEASE PROTEIN SUGA"/>
    <property type="match status" value="1"/>
</dbReference>
<dbReference type="EnsemblBacteria" id="CAC11292">
    <property type="protein sequence ID" value="CAC11292"/>
    <property type="gene ID" value="CAC11292"/>
</dbReference>
<dbReference type="SUPFAM" id="SSF161098">
    <property type="entry name" value="MetI-like"/>
    <property type="match status" value="1"/>
</dbReference>
<feature type="transmembrane region" description="Helical" evidence="5">
    <location>
        <begin position="217"/>
        <end position="239"/>
    </location>
</feature>
<protein>
    <submittedName>
        <fullName evidence="7">Trehalose/maltose transporter, inner membrane protein MalF related protein</fullName>
    </submittedName>
</protein>
<dbReference type="FunCoup" id="Q9HLT0">
    <property type="interactions" value="10"/>
</dbReference>
<dbReference type="Proteomes" id="UP000001024">
    <property type="component" value="Chromosome"/>
</dbReference>
<feature type="domain" description="ABC transmembrane type-1" evidence="6">
    <location>
        <begin position="60"/>
        <end position="270"/>
    </location>
</feature>
<feature type="transmembrane region" description="Helical" evidence="5">
    <location>
        <begin position="7"/>
        <end position="29"/>
    </location>
</feature>
<keyword evidence="2 5" id="KW-0812">Transmembrane</keyword>
<dbReference type="PROSITE" id="PS50928">
    <property type="entry name" value="ABC_TM1"/>
    <property type="match status" value="1"/>
</dbReference>
<evidence type="ECO:0000313" key="8">
    <source>
        <dbReference type="Proteomes" id="UP000001024"/>
    </source>
</evidence>
<feature type="transmembrane region" description="Helical" evidence="5">
    <location>
        <begin position="191"/>
        <end position="210"/>
    </location>
</feature>
<evidence type="ECO:0000256" key="2">
    <source>
        <dbReference type="ARBA" id="ARBA00022692"/>
    </source>
</evidence>
<organism evidence="7 8">
    <name type="scientific">Thermoplasma acidophilum (strain ATCC 25905 / DSM 1728 / JCM 9062 / NBRC 15155 / AMRC-C165)</name>
    <dbReference type="NCBI Taxonomy" id="273075"/>
    <lineage>
        <taxon>Archaea</taxon>
        <taxon>Methanobacteriati</taxon>
        <taxon>Thermoplasmatota</taxon>
        <taxon>Thermoplasmata</taxon>
        <taxon>Thermoplasmatales</taxon>
        <taxon>Thermoplasmataceae</taxon>
        <taxon>Thermoplasma</taxon>
    </lineage>
</organism>
<evidence type="ECO:0000259" key="6">
    <source>
        <dbReference type="PROSITE" id="PS50928"/>
    </source>
</evidence>
<dbReference type="AlphaFoldDB" id="Q9HLT0"/>
<evidence type="ECO:0000256" key="4">
    <source>
        <dbReference type="ARBA" id="ARBA00023136"/>
    </source>
</evidence>
<keyword evidence="4 5" id="KW-0472">Membrane</keyword>
<feature type="transmembrane region" description="Helical" evidence="5">
    <location>
        <begin position="251"/>
        <end position="268"/>
    </location>
</feature>
<dbReference type="PaxDb" id="273075-Ta0145"/>
<dbReference type="Gene3D" id="1.10.3720.10">
    <property type="entry name" value="MetI-like"/>
    <property type="match status" value="1"/>
</dbReference>
<accession>Q9HLT0</accession>
<dbReference type="HOGENOM" id="CLU_016047_0_3_2"/>
<evidence type="ECO:0000256" key="3">
    <source>
        <dbReference type="ARBA" id="ARBA00022989"/>
    </source>
</evidence>
<comment type="similarity">
    <text evidence="5">Belongs to the binding-protein-dependent transport system permease family.</text>
</comment>
<name>Q9HLT0_THEAC</name>
<dbReference type="EMBL" id="AL445063">
    <property type="protein sequence ID" value="CAC11292.1"/>
    <property type="molecule type" value="Genomic_DNA"/>
</dbReference>
<keyword evidence="3 5" id="KW-1133">Transmembrane helix</keyword>
<dbReference type="InterPro" id="IPR035906">
    <property type="entry name" value="MetI-like_sf"/>
</dbReference>
<dbReference type="GO" id="GO:0005886">
    <property type="term" value="C:plasma membrane"/>
    <property type="evidence" value="ECO:0007669"/>
    <property type="project" value="UniProtKB-SubCell"/>
</dbReference>
<sequence length="280" mass="30620">MKWRDEWTAYILMLPAIIYVLYLAFIPAIEAVYGSFHTATGKTSLYNYNFVFSTFGTSPIINTFIVTASALLLQFTVAFLVASLLSKPFRGRGVFSAIFLIPFGVATIVTGVIFHDIFSTFGGYANTVLLDLHLKPIDWTGSYGTSLLVLILADSWKNTPIVTLVLLSGMVTIPSDLYAQAMVDGAGPISRFFHITIPNMIGFIAIALMIRGISEFNIFAMALLLFPHALLTTMTYALFDTVNAYPADAGATILLAFVLVFAALVMFMRSRQGKVSSNGK</sequence>
<evidence type="ECO:0000256" key="1">
    <source>
        <dbReference type="ARBA" id="ARBA00004141"/>
    </source>
</evidence>
<dbReference type="Pfam" id="PF00528">
    <property type="entry name" value="BPD_transp_1"/>
    <property type="match status" value="1"/>
</dbReference>
<dbReference type="CDD" id="cd06261">
    <property type="entry name" value="TM_PBP2"/>
    <property type="match status" value="1"/>
</dbReference>
<dbReference type="STRING" id="273075.gene:9571359"/>
<keyword evidence="5" id="KW-0813">Transport</keyword>
<evidence type="ECO:0000256" key="5">
    <source>
        <dbReference type="RuleBase" id="RU363032"/>
    </source>
</evidence>
<dbReference type="InParanoid" id="Q9HLT0"/>
<evidence type="ECO:0000313" key="7">
    <source>
        <dbReference type="EMBL" id="CAC11292.1"/>
    </source>
</evidence>
<keyword evidence="8" id="KW-1185">Reference proteome</keyword>
<dbReference type="GO" id="GO:0055085">
    <property type="term" value="P:transmembrane transport"/>
    <property type="evidence" value="ECO:0007669"/>
    <property type="project" value="InterPro"/>
</dbReference>
<dbReference type="eggNOG" id="arCOG00157">
    <property type="taxonomic scope" value="Archaea"/>
</dbReference>
<reference evidence="7 8" key="1">
    <citation type="journal article" date="2000" name="Nature">
        <title>The genome sequence of the thermoacidophilic scavenger Thermoplasma acidophilum.</title>
        <authorList>
            <person name="Ruepp A."/>
            <person name="Graml W."/>
            <person name="Santos-Martinez M.L."/>
            <person name="Koretke K.K."/>
            <person name="Volker C."/>
            <person name="Mewes H.W."/>
            <person name="Frishman D."/>
            <person name="Stocker S."/>
            <person name="Lupas A.N."/>
            <person name="Baumeister W."/>
        </authorList>
    </citation>
    <scope>NUCLEOTIDE SEQUENCE [LARGE SCALE GENOMIC DNA]</scope>
    <source>
        <strain evidence="8">ATCC 25905 / DSM 1728 / JCM 9062 / NBRC 15155 / AMRC-C165</strain>
    </source>
</reference>
<feature type="transmembrane region" description="Helical" evidence="5">
    <location>
        <begin position="94"/>
        <end position="114"/>
    </location>
</feature>
<dbReference type="KEGG" id="tac:Ta0145"/>
<feature type="transmembrane region" description="Helical" evidence="5">
    <location>
        <begin position="60"/>
        <end position="82"/>
    </location>
</feature>
<gene>
    <name evidence="7" type="ordered locus">Ta0145</name>
</gene>